<dbReference type="CDD" id="cd00130">
    <property type="entry name" value="PAS"/>
    <property type="match status" value="3"/>
</dbReference>
<keyword evidence="5" id="KW-0418">Kinase</keyword>
<dbReference type="Pfam" id="PF00989">
    <property type="entry name" value="PAS"/>
    <property type="match status" value="1"/>
</dbReference>
<dbReference type="PROSITE" id="PS50113">
    <property type="entry name" value="PAC"/>
    <property type="match status" value="2"/>
</dbReference>
<evidence type="ECO:0000256" key="7">
    <source>
        <dbReference type="PROSITE-ProRule" id="PRU00169"/>
    </source>
</evidence>
<dbReference type="Gene3D" id="3.30.565.10">
    <property type="entry name" value="Histidine kinase-like ATPase, C-terminal domain"/>
    <property type="match status" value="1"/>
</dbReference>
<dbReference type="Gene3D" id="3.30.450.20">
    <property type="entry name" value="PAS domain"/>
    <property type="match status" value="4"/>
</dbReference>
<dbReference type="PROSITE" id="PS50109">
    <property type="entry name" value="HIS_KIN"/>
    <property type="match status" value="1"/>
</dbReference>
<dbReference type="InterPro" id="IPR013767">
    <property type="entry name" value="PAS_fold"/>
</dbReference>
<dbReference type="Pfam" id="PF00512">
    <property type="entry name" value="HisKA"/>
    <property type="match status" value="1"/>
</dbReference>
<gene>
    <name evidence="15" type="ORF">VB854_15660</name>
</gene>
<dbReference type="SMART" id="SM00448">
    <property type="entry name" value="REC"/>
    <property type="match status" value="1"/>
</dbReference>
<comment type="caution">
    <text evidence="15">The sequence shown here is derived from an EMBL/GenBank/DDBJ whole genome shotgun (WGS) entry which is preliminary data.</text>
</comment>
<evidence type="ECO:0000256" key="3">
    <source>
        <dbReference type="ARBA" id="ARBA00022553"/>
    </source>
</evidence>
<feature type="transmembrane region" description="Helical" evidence="9">
    <location>
        <begin position="269"/>
        <end position="292"/>
    </location>
</feature>
<evidence type="ECO:0000256" key="2">
    <source>
        <dbReference type="ARBA" id="ARBA00012438"/>
    </source>
</evidence>
<evidence type="ECO:0000259" key="13">
    <source>
        <dbReference type="PROSITE" id="PS50113"/>
    </source>
</evidence>
<accession>A0ABU5U0E9</accession>
<feature type="domain" description="PAS" evidence="12">
    <location>
        <begin position="482"/>
        <end position="555"/>
    </location>
</feature>
<feature type="transmembrane region" description="Helical" evidence="9">
    <location>
        <begin position="15"/>
        <end position="34"/>
    </location>
</feature>
<dbReference type="InterPro" id="IPR005467">
    <property type="entry name" value="His_kinase_dom"/>
</dbReference>
<keyword evidence="9" id="KW-0472">Membrane</keyword>
<dbReference type="InterPro" id="IPR036097">
    <property type="entry name" value="HisK_dim/P_sf"/>
</dbReference>
<dbReference type="InterPro" id="IPR004358">
    <property type="entry name" value="Sig_transdc_His_kin-like_C"/>
</dbReference>
<keyword evidence="6" id="KW-0902">Two-component regulatory system</keyword>
<protein>
    <recommendedName>
        <fullName evidence="2">histidine kinase</fullName>
        <ecNumber evidence="2">2.7.13.3</ecNumber>
    </recommendedName>
</protein>
<dbReference type="InterPro" id="IPR036890">
    <property type="entry name" value="HATPase_C_sf"/>
</dbReference>
<evidence type="ECO:0000259" key="14">
    <source>
        <dbReference type="PROSITE" id="PS50839"/>
    </source>
</evidence>
<feature type="domain" description="PAS" evidence="12">
    <location>
        <begin position="738"/>
        <end position="780"/>
    </location>
</feature>
<keyword evidence="3 7" id="KW-0597">Phosphoprotein</keyword>
<proteinExistence type="predicted"/>
<dbReference type="InterPro" id="IPR000700">
    <property type="entry name" value="PAS-assoc_C"/>
</dbReference>
<evidence type="ECO:0000256" key="4">
    <source>
        <dbReference type="ARBA" id="ARBA00022679"/>
    </source>
</evidence>
<feature type="domain" description="PAC" evidence="13">
    <location>
        <begin position="557"/>
        <end position="609"/>
    </location>
</feature>
<feature type="domain" description="Response regulatory" evidence="11">
    <location>
        <begin position="1446"/>
        <end position="1562"/>
    </location>
</feature>
<dbReference type="Pfam" id="PF13185">
    <property type="entry name" value="GAF_2"/>
    <property type="match status" value="1"/>
</dbReference>
<dbReference type="SMART" id="SM00065">
    <property type="entry name" value="GAF"/>
    <property type="match status" value="1"/>
</dbReference>
<dbReference type="InterPro" id="IPR013655">
    <property type="entry name" value="PAS_fold_3"/>
</dbReference>
<sequence length="1658" mass="190980">MGFQLQHLQKTWLKSPWLSVLVGLNFSIVAMVLGRQVMMRERSQFLELIQSESQAIEVALKSRLGDKILTLEHMGERLILWSEQVPNLWQTDSKSYLKSFPYLLALARVDPDFQVISVIPTLKTDNVTRLNDQIKLQQQRVITQSKIFAETQISDRVELNYFNQTLKVGLLVYVPLFKDQIFQGWLVAVIDVDCLFNKLLTELAKIPNYHIVLVEDGNKIYNTNPPKETGKISPQQIAYTQILPVEVAGASWKLEIIPSSKILREHYSYLSTAIFWGGIPISGLLGFMVYLLQGRTRQLNDIQQLNRSLTTLSECNQALVRAKTEQELLSEICQILIKIGGFQQVRVGFVQPDDERINWVAYSRAEGSSNLACCQAVFNNRDSSITTVLQTGMYNVVCCLIDSLQQKVIYRANFPLIRRKEKNIEDLSDSSLIFSEVFGVLVLESTEKEAFEKSKISLLQELADDLTYGITSLQTRQARRESEEKFRQIAENVEDVFFVHSLNPPQMLYINPAYEKIWGRSCQEIYQRYDAWFDDIHPDDQKLILEKFTAFMNSGEFAGEYRIIRPDGEVRWILSKTFPLSSQDGEVYRTVGIAQDITAHKQAEEQLSKLSERLQLALKSGEIGIWEWDIVNNILTWDQRMYQLYGVDISNFSGVVQAWKQILHPDDRGELELLNKQVLKGEKDYDTEFRVVHPDGSIRYIKADALIQRNQTGEPLRMVGINYDITSRKHTEIALKEKKELLQNILDHIPVMIALIDSQYNILWVNQEWEKVSGYQFEEISQFDIWADAFPDPEYRQYILKKLRTKMGCWVDMKVRVRSGRITEQTWMNMYLSDRKIIAIGQDITSRKRDEERLRESENRLRQVLENMSVMLDAFDEEGNIIAWNKACEKISGYTADEIIGNPEAIKLLYPEENYRKQMIEDWNTRGNNYYDWEWNLTAKDGKIKTISWTNISDIYPVPGWSSWGVGIDVTQRKQSEEKQRLLYKINQAMTAAEDLDEALEIALSFICESISWDYAEAWIPEEETERLELCSHFYSNNHDLEPFFWGSKKLTFRQNEGVPGLVWATQKPEWLCPLSKQLDSVYVRRALAESVQLETALAIPIQLETQIVAIFIFYCKKYRQRDQHLIELVYSLGNQLAITLQRRRIEQDVRELNQRLEERVKIRTTALEASNQALKEAKAIADAANQAKSTFLAQMSHELRTPLNGILGYSQIIQQDKSLTPQQRQSLATIQKCGEHLLDLINDILDLAKIEAKKMDLHPTSVWLHGFLEEIVAIFRIKAEEKGLSWTYLGDSKLSYLQCLADKKRLRQVLFNLLSNAIKFTEIGQVIFAVEVVSPIANSSEFVTLRFKVEDTGIGIPDEDIDRLFQPFEQGTEAYKQSEGTGLGLTITQKLLEMMQTKLEVESQYNRGSLFRFELQLPILEVVNQGNYPSKVSKIVIGVKGRSPKILVVDDKMENIVFLQDFLLSIGFRVEIANNGRAGLEKINEFHPDLAIIDIVMPEMGGLEMIEVIRQNSTYKNLKIIASSASVFSSDQALCFEAGSDAFLTKPVVIQDLLKKLEDLLKIQWIYREDHQEDSSSDHLTNSADQSEVDIDNLLLENLYELALDGNIKQIKQQALKLIKIDSSYAPFAEALLRLANNFQEKEICQLIEKYRSQNHE</sequence>
<evidence type="ECO:0000256" key="9">
    <source>
        <dbReference type="SAM" id="Phobius"/>
    </source>
</evidence>
<dbReference type="InterPro" id="IPR001610">
    <property type="entry name" value="PAC"/>
</dbReference>
<dbReference type="EMBL" id="JAYGHT010000079">
    <property type="protein sequence ID" value="MEA5520386.1"/>
    <property type="molecule type" value="Genomic_DNA"/>
</dbReference>
<keyword evidence="9" id="KW-0812">Transmembrane</keyword>
<feature type="domain" description="PAS" evidence="12">
    <location>
        <begin position="857"/>
        <end position="913"/>
    </location>
</feature>
<evidence type="ECO:0000256" key="8">
    <source>
        <dbReference type="SAM" id="Coils"/>
    </source>
</evidence>
<dbReference type="SUPFAM" id="SSF55781">
    <property type="entry name" value="GAF domain-like"/>
    <property type="match status" value="2"/>
</dbReference>
<dbReference type="PANTHER" id="PTHR43047">
    <property type="entry name" value="TWO-COMPONENT HISTIDINE PROTEIN KINASE"/>
    <property type="match status" value="1"/>
</dbReference>
<keyword evidence="4" id="KW-0808">Transferase</keyword>
<dbReference type="Proteomes" id="UP001301728">
    <property type="component" value="Unassembled WGS sequence"/>
</dbReference>
<dbReference type="EC" id="2.7.13.3" evidence="2"/>
<evidence type="ECO:0000313" key="15">
    <source>
        <dbReference type="EMBL" id="MEA5520386.1"/>
    </source>
</evidence>
<feature type="domain" description="Histidine kinase" evidence="10">
    <location>
        <begin position="1195"/>
        <end position="1420"/>
    </location>
</feature>
<dbReference type="SUPFAM" id="SSF52172">
    <property type="entry name" value="CheY-like"/>
    <property type="match status" value="1"/>
</dbReference>
<dbReference type="InterPro" id="IPR001789">
    <property type="entry name" value="Sig_transdc_resp-reg_receiver"/>
</dbReference>
<feature type="domain" description="PAS" evidence="12">
    <location>
        <begin position="610"/>
        <end position="682"/>
    </location>
</feature>
<dbReference type="RefSeq" id="WP_323275653.1">
    <property type="nucleotide sequence ID" value="NZ_JAYGHT010000079.1"/>
</dbReference>
<name>A0ABU5U0E9_9CYAN</name>
<dbReference type="Pfam" id="PF08447">
    <property type="entry name" value="PAS_3"/>
    <property type="match status" value="2"/>
</dbReference>
<feature type="coiled-coil region" evidence="8">
    <location>
        <begin position="593"/>
        <end position="620"/>
    </location>
</feature>
<organism evidence="15 16">
    <name type="scientific">Limnoraphis robusta CCNP1315</name>
    <dbReference type="NCBI Taxonomy" id="3110306"/>
    <lineage>
        <taxon>Bacteria</taxon>
        <taxon>Bacillati</taxon>
        <taxon>Cyanobacteriota</taxon>
        <taxon>Cyanophyceae</taxon>
        <taxon>Oscillatoriophycideae</taxon>
        <taxon>Oscillatoriales</taxon>
        <taxon>Sirenicapillariaceae</taxon>
        <taxon>Limnoraphis</taxon>
    </lineage>
</organism>
<dbReference type="InterPro" id="IPR011006">
    <property type="entry name" value="CheY-like_superfamily"/>
</dbReference>
<dbReference type="SUPFAM" id="SSF55785">
    <property type="entry name" value="PYP-like sensor domain (PAS domain)"/>
    <property type="match status" value="4"/>
</dbReference>
<dbReference type="Pfam" id="PF13188">
    <property type="entry name" value="PAS_8"/>
    <property type="match status" value="1"/>
</dbReference>
<feature type="coiled-coil region" evidence="8">
    <location>
        <begin position="1143"/>
        <end position="1188"/>
    </location>
</feature>
<dbReference type="PANTHER" id="PTHR43047:SF64">
    <property type="entry name" value="HISTIDINE KINASE CONTAINING CHEY-HOMOLOGOUS RECEIVER DOMAIN AND PAS DOMAIN-RELATED"/>
    <property type="match status" value="1"/>
</dbReference>
<dbReference type="InterPro" id="IPR006189">
    <property type="entry name" value="CHASE_dom"/>
</dbReference>
<dbReference type="NCBIfam" id="TIGR00229">
    <property type="entry name" value="sensory_box"/>
    <property type="match status" value="4"/>
</dbReference>
<comment type="catalytic activity">
    <reaction evidence="1">
        <text>ATP + protein L-histidine = ADP + protein N-phospho-L-histidine.</text>
        <dbReference type="EC" id="2.7.13.3"/>
    </reaction>
</comment>
<dbReference type="CDD" id="cd16922">
    <property type="entry name" value="HATPase_EvgS-ArcB-TorS-like"/>
    <property type="match status" value="1"/>
</dbReference>
<dbReference type="CDD" id="cd00082">
    <property type="entry name" value="HisKA"/>
    <property type="match status" value="1"/>
</dbReference>
<evidence type="ECO:0000259" key="11">
    <source>
        <dbReference type="PROSITE" id="PS50110"/>
    </source>
</evidence>
<evidence type="ECO:0000259" key="10">
    <source>
        <dbReference type="PROSITE" id="PS50109"/>
    </source>
</evidence>
<dbReference type="PRINTS" id="PR00344">
    <property type="entry name" value="BCTRLSENSOR"/>
</dbReference>
<evidence type="ECO:0000256" key="1">
    <source>
        <dbReference type="ARBA" id="ARBA00000085"/>
    </source>
</evidence>
<feature type="domain" description="PAC" evidence="13">
    <location>
        <begin position="685"/>
        <end position="737"/>
    </location>
</feature>
<keyword evidence="9" id="KW-1133">Transmembrane helix</keyword>
<dbReference type="SMART" id="SM00091">
    <property type="entry name" value="PAS"/>
    <property type="match status" value="4"/>
</dbReference>
<dbReference type="InterPro" id="IPR003018">
    <property type="entry name" value="GAF"/>
</dbReference>
<feature type="modified residue" description="4-aspartylphosphate" evidence="7">
    <location>
        <position position="1495"/>
    </location>
</feature>
<evidence type="ECO:0000256" key="5">
    <source>
        <dbReference type="ARBA" id="ARBA00022777"/>
    </source>
</evidence>
<dbReference type="SMART" id="SM00086">
    <property type="entry name" value="PAC"/>
    <property type="match status" value="2"/>
</dbReference>
<dbReference type="Pfam" id="PF00072">
    <property type="entry name" value="Response_reg"/>
    <property type="match status" value="1"/>
</dbReference>
<dbReference type="Pfam" id="PF02518">
    <property type="entry name" value="HATPase_c"/>
    <property type="match status" value="1"/>
</dbReference>
<dbReference type="Gene3D" id="3.30.450.40">
    <property type="match status" value="2"/>
</dbReference>
<keyword evidence="8" id="KW-0175">Coiled coil</keyword>
<dbReference type="InterPro" id="IPR029016">
    <property type="entry name" value="GAF-like_dom_sf"/>
</dbReference>
<dbReference type="SUPFAM" id="SSF55874">
    <property type="entry name" value="ATPase domain of HSP90 chaperone/DNA topoisomerase II/histidine kinase"/>
    <property type="match status" value="1"/>
</dbReference>
<feature type="domain" description="CHASE" evidence="14">
    <location>
        <begin position="110"/>
        <end position="204"/>
    </location>
</feature>
<dbReference type="InterPro" id="IPR003661">
    <property type="entry name" value="HisK_dim/P_dom"/>
</dbReference>
<dbReference type="InterPro" id="IPR000014">
    <property type="entry name" value="PAS"/>
</dbReference>
<dbReference type="InterPro" id="IPR035965">
    <property type="entry name" value="PAS-like_dom_sf"/>
</dbReference>
<evidence type="ECO:0000259" key="12">
    <source>
        <dbReference type="PROSITE" id="PS50112"/>
    </source>
</evidence>
<dbReference type="PROSITE" id="PS50110">
    <property type="entry name" value="RESPONSE_REGULATORY"/>
    <property type="match status" value="1"/>
</dbReference>
<dbReference type="PROSITE" id="PS50112">
    <property type="entry name" value="PAS"/>
    <property type="match status" value="4"/>
</dbReference>
<evidence type="ECO:0000313" key="16">
    <source>
        <dbReference type="Proteomes" id="UP001301728"/>
    </source>
</evidence>
<dbReference type="PROSITE" id="PS50839">
    <property type="entry name" value="CHASE"/>
    <property type="match status" value="1"/>
</dbReference>
<dbReference type="SUPFAM" id="SSF47384">
    <property type="entry name" value="Homodimeric domain of signal transducing histidine kinase"/>
    <property type="match status" value="1"/>
</dbReference>
<keyword evidence="16" id="KW-1185">Reference proteome</keyword>
<dbReference type="InterPro" id="IPR003594">
    <property type="entry name" value="HATPase_dom"/>
</dbReference>
<evidence type="ECO:0000256" key="6">
    <source>
        <dbReference type="ARBA" id="ARBA00023012"/>
    </source>
</evidence>
<dbReference type="SMART" id="SM00388">
    <property type="entry name" value="HisKA"/>
    <property type="match status" value="1"/>
</dbReference>
<dbReference type="Gene3D" id="1.10.287.130">
    <property type="match status" value="1"/>
</dbReference>
<dbReference type="SMART" id="SM00387">
    <property type="entry name" value="HATPase_c"/>
    <property type="match status" value="1"/>
</dbReference>
<dbReference type="CDD" id="cd17546">
    <property type="entry name" value="REC_hyHK_CKI1_RcsC-like"/>
    <property type="match status" value="1"/>
</dbReference>
<dbReference type="Gene3D" id="2.10.70.100">
    <property type="match status" value="1"/>
</dbReference>
<reference evidence="15 16" key="1">
    <citation type="submission" date="2023-12" db="EMBL/GenBank/DDBJ databases">
        <title>Baltic Sea Cyanobacteria.</title>
        <authorList>
            <person name="Delbaje E."/>
            <person name="Fewer D.P."/>
            <person name="Shishido T.K."/>
        </authorList>
    </citation>
    <scope>NUCLEOTIDE SEQUENCE [LARGE SCALE GENOMIC DNA]</scope>
    <source>
        <strain evidence="15 16">CCNP 1315</strain>
    </source>
</reference>
<dbReference type="Gene3D" id="3.40.50.2300">
    <property type="match status" value="1"/>
</dbReference>